<dbReference type="GO" id="GO:0017004">
    <property type="term" value="P:cytochrome complex assembly"/>
    <property type="evidence" value="ECO:0007669"/>
    <property type="project" value="UniProtKB-KW"/>
</dbReference>
<dbReference type="Proteomes" id="UP000242415">
    <property type="component" value="Unassembled WGS sequence"/>
</dbReference>
<evidence type="ECO:0000256" key="2">
    <source>
        <dbReference type="ARBA" id="ARBA00005840"/>
    </source>
</evidence>
<dbReference type="GO" id="GO:0015232">
    <property type="term" value="F:heme transmembrane transporter activity"/>
    <property type="evidence" value="ECO:0007669"/>
    <property type="project" value="InterPro"/>
</dbReference>
<evidence type="ECO:0000256" key="5">
    <source>
        <dbReference type="ARBA" id="ARBA00022748"/>
    </source>
</evidence>
<evidence type="ECO:0000256" key="6">
    <source>
        <dbReference type="ARBA" id="ARBA00022989"/>
    </source>
</evidence>
<feature type="region of interest" description="Disordered" evidence="8">
    <location>
        <begin position="234"/>
        <end position="253"/>
    </location>
</feature>
<evidence type="ECO:0000256" key="7">
    <source>
        <dbReference type="ARBA" id="ARBA00023136"/>
    </source>
</evidence>
<feature type="transmembrane region" description="Helical" evidence="9">
    <location>
        <begin position="21"/>
        <end position="40"/>
    </location>
</feature>
<evidence type="ECO:0000313" key="12">
    <source>
        <dbReference type="Proteomes" id="UP000242415"/>
    </source>
</evidence>
<dbReference type="PANTHER" id="PTHR30071">
    <property type="entry name" value="HEME EXPORTER PROTEIN C"/>
    <property type="match status" value="1"/>
</dbReference>
<dbReference type="GO" id="GO:0020037">
    <property type="term" value="F:heme binding"/>
    <property type="evidence" value="ECO:0007669"/>
    <property type="project" value="InterPro"/>
</dbReference>
<dbReference type="PANTHER" id="PTHR30071:SF1">
    <property type="entry name" value="CYTOCHROME B_B6 PROTEIN-RELATED"/>
    <property type="match status" value="1"/>
</dbReference>
<evidence type="ECO:0000256" key="9">
    <source>
        <dbReference type="SAM" id="Phobius"/>
    </source>
</evidence>
<evidence type="ECO:0000256" key="1">
    <source>
        <dbReference type="ARBA" id="ARBA00004141"/>
    </source>
</evidence>
<dbReference type="RefSeq" id="WP_091558993.1">
    <property type="nucleotide sequence ID" value="NZ_FNPH01000007.1"/>
</dbReference>
<dbReference type="Pfam" id="PF01578">
    <property type="entry name" value="Cytochrom_C_asm"/>
    <property type="match status" value="1"/>
</dbReference>
<keyword evidence="7 9" id="KW-0472">Membrane</keyword>
<evidence type="ECO:0000256" key="4">
    <source>
        <dbReference type="ARBA" id="ARBA00022692"/>
    </source>
</evidence>
<keyword evidence="5" id="KW-0201">Cytochrome c-type biogenesis</keyword>
<dbReference type="GO" id="GO:0005886">
    <property type="term" value="C:plasma membrane"/>
    <property type="evidence" value="ECO:0007669"/>
    <property type="project" value="TreeGrafter"/>
</dbReference>
<gene>
    <name evidence="11" type="ORF">SAMN05444365_10755</name>
</gene>
<sequence length="253" mass="26871">MRTSTVDLTANTPRGAAARRTTAWVAGGLATAAGLAGGLLAPADALQGPAQRLMYVHVPAAWVAYLAFAVVLATSWAYLVTGDGQWDRIALVATEIGVVLTALTLVTGSLWGRLVWGTWWDWDPRLVSTALMLLVYAAALALRRALAERSGTPHHGDRRVAHPVARLGVGGFLLVPVVHFSVVWWRSLHQQATILAPGRPPIDPRMAAALLLAVAAATVTATWVLAHRVTRLQPPSTSTAETRETAAGPARVR</sequence>
<comment type="similarity">
    <text evidence="2">Belongs to the CcmC/CycZ/HelC family.</text>
</comment>
<dbReference type="PRINTS" id="PR01386">
    <property type="entry name" value="CCMCBIOGNSIS"/>
</dbReference>
<reference evidence="12" key="1">
    <citation type="submission" date="2016-10" db="EMBL/GenBank/DDBJ databases">
        <authorList>
            <person name="Varghese N."/>
            <person name="Submissions S."/>
        </authorList>
    </citation>
    <scope>NUCLEOTIDE SEQUENCE [LARGE SCALE GENOMIC DNA]</scope>
    <source>
        <strain evidence="12">DSM 45245</strain>
    </source>
</reference>
<name>A0A1H3R5M6_9ACTN</name>
<feature type="transmembrane region" description="Helical" evidence="9">
    <location>
        <begin position="91"/>
        <end position="114"/>
    </location>
</feature>
<feature type="domain" description="Cytochrome c assembly protein" evidence="10">
    <location>
        <begin position="31"/>
        <end position="189"/>
    </location>
</feature>
<evidence type="ECO:0000256" key="8">
    <source>
        <dbReference type="SAM" id="MobiDB-lite"/>
    </source>
</evidence>
<keyword evidence="12" id="KW-1185">Reference proteome</keyword>
<protein>
    <recommendedName>
        <fullName evidence="3">Heme exporter protein C</fullName>
    </recommendedName>
</protein>
<feature type="transmembrane region" description="Helical" evidence="9">
    <location>
        <begin position="126"/>
        <end position="146"/>
    </location>
</feature>
<feature type="transmembrane region" description="Helical" evidence="9">
    <location>
        <begin position="167"/>
        <end position="186"/>
    </location>
</feature>
<comment type="subcellular location">
    <subcellularLocation>
        <location evidence="1">Membrane</location>
        <topology evidence="1">Multi-pass membrane protein</topology>
    </subcellularLocation>
</comment>
<dbReference type="InterPro" id="IPR003557">
    <property type="entry name" value="Cyt_c_biogenesis_CcmC"/>
</dbReference>
<evidence type="ECO:0000313" key="11">
    <source>
        <dbReference type="EMBL" id="SDZ20615.1"/>
    </source>
</evidence>
<proteinExistence type="inferred from homology"/>
<evidence type="ECO:0000259" key="10">
    <source>
        <dbReference type="Pfam" id="PF01578"/>
    </source>
</evidence>
<keyword evidence="4 9" id="KW-0812">Transmembrane</keyword>
<evidence type="ECO:0000256" key="3">
    <source>
        <dbReference type="ARBA" id="ARBA00016463"/>
    </source>
</evidence>
<feature type="transmembrane region" description="Helical" evidence="9">
    <location>
        <begin position="206"/>
        <end position="226"/>
    </location>
</feature>
<dbReference type="OrthoDB" id="9778550at2"/>
<accession>A0A1H3R5M6</accession>
<dbReference type="STRING" id="405436.SAMN05444365_10755"/>
<dbReference type="EMBL" id="FNPH01000007">
    <property type="protein sequence ID" value="SDZ20615.1"/>
    <property type="molecule type" value="Genomic_DNA"/>
</dbReference>
<dbReference type="InterPro" id="IPR002541">
    <property type="entry name" value="Cyt_c_assembly"/>
</dbReference>
<dbReference type="InterPro" id="IPR045062">
    <property type="entry name" value="Cyt_c_biogenesis_CcsA/CcmC"/>
</dbReference>
<feature type="transmembrane region" description="Helical" evidence="9">
    <location>
        <begin position="60"/>
        <end position="79"/>
    </location>
</feature>
<keyword evidence="6 9" id="KW-1133">Transmembrane helix</keyword>
<dbReference type="AlphaFoldDB" id="A0A1H3R5M6"/>
<organism evidence="11 12">
    <name type="scientific">Micromonospora pattaloongensis</name>
    <dbReference type="NCBI Taxonomy" id="405436"/>
    <lineage>
        <taxon>Bacteria</taxon>
        <taxon>Bacillati</taxon>
        <taxon>Actinomycetota</taxon>
        <taxon>Actinomycetes</taxon>
        <taxon>Micromonosporales</taxon>
        <taxon>Micromonosporaceae</taxon>
        <taxon>Micromonospora</taxon>
    </lineage>
</organism>